<dbReference type="HOGENOM" id="CLU_000022_11_0_6"/>
<dbReference type="STRING" id="377629.TERTU_2331"/>
<dbReference type="Gene3D" id="3.40.50.980">
    <property type="match status" value="4"/>
</dbReference>
<evidence type="ECO:0000259" key="6">
    <source>
        <dbReference type="PROSITE" id="PS50075"/>
    </source>
</evidence>
<dbReference type="InterPro" id="IPR036736">
    <property type="entry name" value="ACP-like_sf"/>
</dbReference>
<dbReference type="InterPro" id="IPR041464">
    <property type="entry name" value="TubC_N"/>
</dbReference>
<dbReference type="InterPro" id="IPR045851">
    <property type="entry name" value="AMP-bd_C_sf"/>
</dbReference>
<dbReference type="InterPro" id="IPR044894">
    <property type="entry name" value="TubC_N_sf"/>
</dbReference>
<dbReference type="PANTHER" id="PTHR45527">
    <property type="entry name" value="NONRIBOSOMAL PEPTIDE SYNTHETASE"/>
    <property type="match status" value="1"/>
</dbReference>
<dbReference type="PANTHER" id="PTHR45527:SF1">
    <property type="entry name" value="FATTY ACID SYNTHASE"/>
    <property type="match status" value="1"/>
</dbReference>
<dbReference type="PROSITE" id="PS00455">
    <property type="entry name" value="AMP_BINDING"/>
    <property type="match status" value="3"/>
</dbReference>
<dbReference type="Gene3D" id="3.40.50.1820">
    <property type="entry name" value="alpha/beta hydrolase"/>
    <property type="match status" value="1"/>
</dbReference>
<dbReference type="InterPro" id="IPR009081">
    <property type="entry name" value="PP-bd_ACP"/>
</dbReference>
<dbReference type="Gene3D" id="1.10.10.1830">
    <property type="entry name" value="Non-ribosomal peptide synthase, adenylation domain"/>
    <property type="match status" value="1"/>
</dbReference>
<dbReference type="FunFam" id="3.40.50.980:FF:000001">
    <property type="entry name" value="Non-ribosomal peptide synthetase"/>
    <property type="match status" value="3"/>
</dbReference>
<dbReference type="FunFam" id="3.30.559.10:FF:000012">
    <property type="entry name" value="Non-ribosomal peptide synthetase"/>
    <property type="match status" value="1"/>
</dbReference>
<dbReference type="SUPFAM" id="SSF52777">
    <property type="entry name" value="CoA-dependent acyltransferases"/>
    <property type="match status" value="8"/>
</dbReference>
<dbReference type="InterPro" id="IPR025110">
    <property type="entry name" value="AMP-bd_C"/>
</dbReference>
<dbReference type="GO" id="GO:0003824">
    <property type="term" value="F:catalytic activity"/>
    <property type="evidence" value="ECO:0007669"/>
    <property type="project" value="InterPro"/>
</dbReference>
<feature type="domain" description="Carrier" evidence="6">
    <location>
        <begin position="3663"/>
        <end position="3739"/>
    </location>
</feature>
<dbReference type="InterPro" id="IPR023213">
    <property type="entry name" value="CAT-like_dom_sf"/>
</dbReference>
<comment type="similarity">
    <text evidence="2">Belongs to the ATP-dependent AMP-binding enzyme family.</text>
</comment>
<dbReference type="OrthoDB" id="9761989at2"/>
<dbReference type="InterPro" id="IPR001242">
    <property type="entry name" value="Condensation_dom"/>
</dbReference>
<dbReference type="RefSeq" id="WP_015817911.1">
    <property type="nucleotide sequence ID" value="NC_012997.1"/>
</dbReference>
<dbReference type="SMART" id="SM01294">
    <property type="entry name" value="PKS_PP_betabranch"/>
    <property type="match status" value="1"/>
</dbReference>
<dbReference type="FunFam" id="2.30.38.10:FF:000001">
    <property type="entry name" value="Non-ribosomal peptide synthetase PvdI"/>
    <property type="match status" value="1"/>
</dbReference>
<dbReference type="SUPFAM" id="SSF53474">
    <property type="entry name" value="alpha/beta-Hydrolases"/>
    <property type="match status" value="1"/>
</dbReference>
<dbReference type="Pfam" id="PF18563">
    <property type="entry name" value="TubC_N"/>
    <property type="match status" value="1"/>
</dbReference>
<dbReference type="Pfam" id="PF00501">
    <property type="entry name" value="AMP-binding"/>
    <property type="match status" value="3"/>
</dbReference>
<dbReference type="Pfam" id="PF00975">
    <property type="entry name" value="Thioesterase"/>
    <property type="match status" value="1"/>
</dbReference>
<dbReference type="PROSITE" id="PS50075">
    <property type="entry name" value="CARRIER"/>
    <property type="match status" value="3"/>
</dbReference>
<comment type="cofactor">
    <cofactor evidence="1">
        <name>pantetheine 4'-phosphate</name>
        <dbReference type="ChEBI" id="CHEBI:47942"/>
    </cofactor>
</comment>
<dbReference type="Gene3D" id="3.30.559.30">
    <property type="entry name" value="Nonribosomal peptide synthetase, condensation domain"/>
    <property type="match status" value="4"/>
</dbReference>
<keyword evidence="3" id="KW-0596">Phosphopantetheine</keyword>
<sequence length="4025" mass="444595">MVEALIKRAAEAGVFLFVEDRGLRFKLSVDEFPESIKQEILAHKPAIIDYLTLASEKSDTSELYRISPVPRDGQRLPASFSQQRLWFIDAMDGGSQGYHLSGAFSVTGDFDEAIAEASLQNLINRHEVLRSVYEHDGETIWQQVQDYPSFNLERVLLDDLSDREFTLTVNTEITSFANRPFDLANDLMLRACFFRQSESHGVLQFTLHHIAADGWSLNLLMSEFSQLYEAIADRKTSWDACSQDNKDSSQHSVANYILPELNIQYADYAHWQKKFLQSDLFSNQLAYWKIQLADLPQVHSLPLDFPRLPVQSKQGAQYISRCAFGLSELKAFAAEQGITPFMLLQGVFALLIARHSQDGDVVMGTPIANRVDEASEHLVGFFANTLVLRTLCDDNLQAENFLQHIKAVHVAAQANQDVPFDYLVDVLNPPRSTSHDPVFQILFSMNTVAETGQSNERWNLKSLATDVTSANFEITLDVQTHGEELDFHFIYSTDLFTPASIHRLAAHYQTLLQGVMENSTQTIMQLPLMTGIELDELSEIAEDQVSLEDLSGTSEFSNTCIHQLFERQAEMSSEGVAIHCGDESLTYRELNQRANRLAHYLLEQGVQRETPVGVSMPRSMDLVVALLAVLKAGGAYVPMDPAYPTQRLKNIITSSGLQIILSTSNVPLDTSDSSLQIIQVDNIWEPLQCYAVTNPNLPVTASNLAYIIYTSGSTGLPKGVEIEHRNTCAMLRWAQTVFSVEELSLTLASTSINFDLSVFEIFLPLVSGATVLLVENILALIDQPYFPTLINTVPSGIAALIDADCIPSSAITINLAGEPLPEATVNALLTGSQCERVLNLYGPSEDTTYSTIAEYREPTSKVTIGRPIYFSQAYILDAYLEPVPKGVVGELYLAGEGVARGYRNRTDLTDERFITTPFTGDSRLYKTGDLVRWLDTNELEYLGRADDQVKIRGFRIELEEIKQQLLQFYAVKSAAVIVCTDTSSGPYIAAYVTLTETIPYPEDKLQKHIKQVLPDYMVPSVFVILETMPLTANGKINKKALPVPERAVASAEFVAPSSILEKQVAGIWAELFQLPVDSISRNGNFFSLGGHSLLTIRLITLIAKRMSADISIRDVFENSTLSQLADCIARSENNSIHKLPLVAQPRSFTCNEDQRQAEVCFPLSYAQQRLWFVDRLSGGSAHYNIPSALRLSGAFDVVSAEQALQRIVARHEPLRTVFRESGEGAEQVIREQVEFTLRRTDLRERPAAEQTAAVQAAVDADALTAFDLERDVLLRAHFLDLGVDDGVLLFTMHHIVSDGWSMGVLVDEFITQYQAVQAGEPDPLPPLTIQYADFAHWQRQYLQGELRDQQLDFWRTTLADLPPVHSLPLDRPRPAEPGHTGGHANVTVAPATTAALKQLAQAHNATVFMVLHAAATLWLSRHSHSRDIVLGTPVANRLDAQLQPLVGFFVNSLVLRTQVPDSDSRFSDYLAQVRNVNLDAQAHQDIPFELLVDDLKPERTPQYAPLFQIMFSMNTNTASGRSLPGLTLSPLASDAITAKFDLIIAVEEHDDEALTVTLEYNCDLWHAATVEAMAARYGTLLQGLAANPNSRLSDLPLLTDSEHQWLQQHNATHSDYPRDTDLTALVAARAAQHPQRIAARYGDASLTYAALDQRANGVAHHLVDHGVRPGDHVGLYVERSLDMLVGMLGILKAGGAYVPLDTTYPADRLAYMVQDAGVHCVLTQSHLPPLASVNPVALDQWQRSTDHPPAVTIAPTDRAYVIYTSGSTGQPKGVAVTHRNVVRLVHPGSAARNDYPVVETDIVAQASNHAFDAATFEVWGALTQGAQLVGISKDDLLDPVTLRQQLRDQHVSVLFVTTALFNQIAQAAPDSFAHVRVLRFGGEAVDNQWVRTILHHGRPAHLLHVYGPTENTTFSTAYEVTEAETASYPIGFPLAQSSVHVLDPWQQPVPQGSEGELYVGGDGVADGYWQRPELNAERFVRDPFNSDPGARLYRTGDLVRMRADGALVFVGRVDHQIKLRGFRIELGEIEQALLAQPGIRSAIVILREDSPGQKALCAYVVSDEHPSLDAATADALRTRLRDALQQDLPDYMVPAAIEPLAALPLTANGKIDRNALPVPTLSESAGADYQPPANAIEQQLVNLWAELLGRDPATLSVNANFFELGGDSILSIQLVSRALQQGLQLSVKQLFAHQTIRRLAPCVTQGQGIAIPQGPVTGAMPLLPIQRRFLQEAGDRQHFNQAVLLRVPADLDSAALQAVVHHWYQRHDALRLRFVQDANHHWSAEHQPLDDAMLAASWEQVDYRDADSVSRNAQTQQRAMNIHTGPLFKAIHYRPDDGAPDGYRLLLVAHHLIVDGVSWRILLDDAQQWLGQASRGQPLRPAAKTSAYQQWGEWLQDYVHSDAFQSQKAYWHQQISRLASADAQRLHAEQPRCQHGDAGHITLDWSAEHTRALLSQAGRAYRTQVNELLLSGLLLGLSRWSGCTQVLIDLEGHGRESRDERIDLTQTVGWFTSVYPLALSLPDGDNDDLGRLIQQVKQQYRAVPDHGIGYGLLRYLADDPVLADGPQAPVVFNYLGQFDQVVNDDGPFAGAPESRGDDVSPERAMSHALNFNGLVADGCLSFDLSYDPQQYSAETMAALADAVQHSVTALIQHCLDPESGAVSAADFPLVAMDDAVVRDWPHQLNCRPRDVEDLYPATPMQSGLLFHSLLVRSAYVTQLRLTFEGDLDTQAFRQAWHTLQQRHAIFRTAFVGEDHGQLHQAVLANAPVPWHSDNLRHLSAEAQNAHIEAYRDAEYEAGFNLHAAPLMAVALFQTLSAAGEPQTQLLWSHHHALSDGWCLGLIFSELQSAYRAALHGQAPALPPVTPYREYIAWWQRQDMAAARTYWQQVLADIDGPTPLPGGRVSVDDLAAPAVQHHLQLSAAASDRLSALARSTQTTVNTLLQAAWSYLLARYSGDDTVVFGTTVSGRPADLPGVESMVGLFINTLPVVVTVPNDSPIETWLQTLHQQQHARNTYSYIPLADLQRERGISPLFDSLLVFENYPVDRLREQRDEVDPAALRVVGSASVEATNYPLSITASLSDCLHVKLTYQPAQLSQAQVERLGQQLLRVLQQLDSATHVGELSLLSAAETQQALTALQGPRVAYPDTCLHTQFEAQVTRTPDAIAVVADDGELSYAQLNAQANQVARALRARGVSTQTLVGLCATRSCAMLVGLIGILKAGAAYVPIDPNYPPARQTHLLEDSGVNWVVTAGVSELASTEHQCQTLALDSDHIQAELLTLDNDNLNLSDINPRALAYVIYTSGSTGKPKGVMVEHRSIVNLACWMNALANEQFGHHAQNWALNAPVAFDSSLKVITQLGFGRTLYLINADIRLDPDALITYLTDNAIDVVDMTPSLTEIVLTCAETRARRLPHILIGGEAITQRLWQQLVKIGSQIDRNFINVYGPTEATVDTTYAVINESQTSTIGLPIDNMVVHLLDSSRRSVPVGCAGEMYIEGTGLARGYLNRAMNTEESFVTVSIAGHDRRLYKTGDKARLTEKGTLEFIGRTDNQLKIRGFRVELDEINQHVSDHPSVVTSFSCAQHGKNTGTQIVTYVTLASGPEDDATQVAQIRQALLSLLPDFMVPAFIVPLDKLPLNENGKIDRSRLPIPAETMGDGDVVRPTNKLESQLLSIWSELLELDENSISVTQNIFSLGAHSLLMLKVLAKMKQQGIDASLKQLYEKPSIRDFARTLKQPGTQNHGRCIIRLNQCTQGSPLFIFHPYGGRCDGYLGLAKALEKVCPVYGVQAPFNDSQVVRFEQFSELAEFYIHEMRAYQPSGPYNIAGWSAGGNIAAMVANRLVRHKDEVQRLFIIDALLQRTNKAEQTDEQHLMDVLQIELQDEESPETSFVLPSDIQSAINGKPMTEQITLVADYLANLTGADNPMSAEQISVGLQFGIDFNKVDRSVPEFSIGGKSMLITASKNPSQLKRDIFEDWLNTVHASENQHCEISAEHHLMMRGEAAAEIGGLIKKEMQRNRKWVSA</sequence>
<dbReference type="CDD" id="cd05930">
    <property type="entry name" value="A_NRPS"/>
    <property type="match status" value="1"/>
</dbReference>
<evidence type="ECO:0000256" key="5">
    <source>
        <dbReference type="ARBA" id="ARBA00022737"/>
    </source>
</evidence>
<dbReference type="Pfam" id="PF00550">
    <property type="entry name" value="PP-binding"/>
    <property type="match status" value="3"/>
</dbReference>
<dbReference type="InterPro" id="IPR001031">
    <property type="entry name" value="Thioesterase"/>
</dbReference>
<organism evidence="7 8">
    <name type="scientific">Teredinibacter turnerae (strain ATCC 39867 / T7901)</name>
    <dbReference type="NCBI Taxonomy" id="377629"/>
    <lineage>
        <taxon>Bacteria</taxon>
        <taxon>Pseudomonadati</taxon>
        <taxon>Pseudomonadota</taxon>
        <taxon>Gammaproteobacteria</taxon>
        <taxon>Cellvibrionales</taxon>
        <taxon>Cellvibrionaceae</taxon>
        <taxon>Teredinibacter</taxon>
    </lineage>
</organism>
<dbReference type="Gene3D" id="3.40.50.12780">
    <property type="entry name" value="N-terminal domain of ligase-like"/>
    <property type="match status" value="1"/>
</dbReference>
<dbReference type="NCBIfam" id="TIGR01720">
    <property type="entry name" value="NRPS-para261"/>
    <property type="match status" value="1"/>
</dbReference>
<dbReference type="InterPro" id="IPR029058">
    <property type="entry name" value="AB_hydrolase_fold"/>
</dbReference>
<evidence type="ECO:0000256" key="4">
    <source>
        <dbReference type="ARBA" id="ARBA00022553"/>
    </source>
</evidence>
<accession>C5BK80</accession>
<evidence type="ECO:0000256" key="3">
    <source>
        <dbReference type="ARBA" id="ARBA00022450"/>
    </source>
</evidence>
<dbReference type="KEGG" id="ttu:TERTU_2331"/>
<evidence type="ECO:0000313" key="8">
    <source>
        <dbReference type="Proteomes" id="UP000009080"/>
    </source>
</evidence>
<keyword evidence="8" id="KW-1185">Reference proteome</keyword>
<proteinExistence type="inferred from homology"/>
<dbReference type="FunFam" id="3.30.300.30:FF:000015">
    <property type="entry name" value="Nonribosomal peptide synthase SidD"/>
    <property type="match status" value="1"/>
</dbReference>
<reference evidence="7 8" key="1">
    <citation type="journal article" date="2009" name="PLoS ONE">
        <title>The complete genome of Teredinibacter turnerae T7901: an intracellular endosymbiont of marine wood-boring bivalves (shipworms).</title>
        <authorList>
            <person name="Yang J.C."/>
            <person name="Madupu R."/>
            <person name="Durkin A.S."/>
            <person name="Ekborg N.A."/>
            <person name="Pedamallu C.S."/>
            <person name="Hostetler J.B."/>
            <person name="Radune D."/>
            <person name="Toms B.S."/>
            <person name="Henrissat B."/>
            <person name="Coutinho P.M."/>
            <person name="Schwarz S."/>
            <person name="Field L."/>
            <person name="Trindade-Silva A.E."/>
            <person name="Soares C.A.G."/>
            <person name="Elshahawi S."/>
            <person name="Hanora A."/>
            <person name="Schmidt E.W."/>
            <person name="Haygood M.G."/>
            <person name="Posfai J."/>
            <person name="Benner J."/>
            <person name="Madinger C."/>
            <person name="Nove J."/>
            <person name="Anton B."/>
            <person name="Chaudhary K."/>
            <person name="Foster J."/>
            <person name="Holman A."/>
            <person name="Kumar S."/>
            <person name="Lessard P.A."/>
            <person name="Luyten Y.A."/>
            <person name="Slatko B."/>
            <person name="Wood N."/>
            <person name="Wu B."/>
            <person name="Teplitski M."/>
            <person name="Mougous J.D."/>
            <person name="Ward N."/>
            <person name="Eisen J.A."/>
            <person name="Badger J.H."/>
            <person name="Distel D.L."/>
        </authorList>
    </citation>
    <scope>NUCLEOTIDE SEQUENCE [LARGE SCALE GENOMIC DNA]</scope>
    <source>
        <strain evidence="8">ATCC 39867 / T7901</strain>
    </source>
</reference>
<keyword evidence="4" id="KW-0597">Phosphoprotein</keyword>
<dbReference type="GO" id="GO:0043041">
    <property type="term" value="P:amino acid activation for nonribosomal peptide biosynthetic process"/>
    <property type="evidence" value="ECO:0007669"/>
    <property type="project" value="TreeGrafter"/>
</dbReference>
<gene>
    <name evidence="7" type="ordered locus">TERTU_2331</name>
</gene>
<dbReference type="Gene3D" id="3.30.559.10">
    <property type="entry name" value="Chloramphenicol acetyltransferase-like domain"/>
    <property type="match status" value="4"/>
</dbReference>
<dbReference type="NCBIfam" id="TIGR01733">
    <property type="entry name" value="AA-adenyl-dom"/>
    <property type="match status" value="3"/>
</dbReference>
<dbReference type="InterPro" id="IPR010060">
    <property type="entry name" value="NRPS_synth"/>
</dbReference>
<dbReference type="eggNOG" id="COG1020">
    <property type="taxonomic scope" value="Bacteria"/>
</dbReference>
<dbReference type="PROSITE" id="PS00012">
    <property type="entry name" value="PHOSPHOPANTETHEINE"/>
    <property type="match status" value="3"/>
</dbReference>
<evidence type="ECO:0000256" key="2">
    <source>
        <dbReference type="ARBA" id="ARBA00006432"/>
    </source>
</evidence>
<dbReference type="InterPro" id="IPR020806">
    <property type="entry name" value="PKS_PP-bd"/>
</dbReference>
<dbReference type="Proteomes" id="UP000009080">
    <property type="component" value="Chromosome"/>
</dbReference>
<feature type="domain" description="Carrier" evidence="6">
    <location>
        <begin position="2131"/>
        <end position="2207"/>
    </location>
</feature>
<keyword evidence="5" id="KW-0677">Repeat</keyword>
<dbReference type="InterPro" id="IPR006162">
    <property type="entry name" value="Ppantetheine_attach_site"/>
</dbReference>
<dbReference type="CDD" id="cd19543">
    <property type="entry name" value="DCL_NRPS"/>
    <property type="match status" value="1"/>
</dbReference>
<dbReference type="EMBL" id="CP001614">
    <property type="protein sequence ID" value="ACR11800.1"/>
    <property type="molecule type" value="Genomic_DNA"/>
</dbReference>
<evidence type="ECO:0000256" key="1">
    <source>
        <dbReference type="ARBA" id="ARBA00001957"/>
    </source>
</evidence>
<dbReference type="Gene3D" id="2.30.38.10">
    <property type="entry name" value="Luciferase, Domain 3"/>
    <property type="match status" value="2"/>
</dbReference>
<dbReference type="InterPro" id="IPR020845">
    <property type="entry name" value="AMP-binding_CS"/>
</dbReference>
<dbReference type="Pfam" id="PF13193">
    <property type="entry name" value="AMP-binding_C"/>
    <property type="match status" value="2"/>
</dbReference>
<evidence type="ECO:0000313" key="7">
    <source>
        <dbReference type="EMBL" id="ACR11800.1"/>
    </source>
</evidence>
<dbReference type="GO" id="GO:0044550">
    <property type="term" value="P:secondary metabolite biosynthetic process"/>
    <property type="evidence" value="ECO:0007669"/>
    <property type="project" value="UniProtKB-ARBA"/>
</dbReference>
<dbReference type="CDD" id="cd19531">
    <property type="entry name" value="LCL_NRPS-like"/>
    <property type="match status" value="2"/>
</dbReference>
<dbReference type="FunFam" id="1.10.1200.10:FF:000005">
    <property type="entry name" value="Nonribosomal peptide synthetase 1"/>
    <property type="match status" value="1"/>
</dbReference>
<dbReference type="SMART" id="SM00823">
    <property type="entry name" value="PKS_PP"/>
    <property type="match status" value="2"/>
</dbReference>
<feature type="domain" description="Carrier" evidence="6">
    <location>
        <begin position="1055"/>
        <end position="1132"/>
    </location>
</feature>
<dbReference type="CDD" id="cd19534">
    <property type="entry name" value="E_NRPS"/>
    <property type="match status" value="1"/>
</dbReference>
<dbReference type="NCBIfam" id="NF003417">
    <property type="entry name" value="PRK04813.1"/>
    <property type="match status" value="3"/>
</dbReference>
<name>C5BK80_TERTT</name>
<dbReference type="GO" id="GO:0005737">
    <property type="term" value="C:cytoplasm"/>
    <property type="evidence" value="ECO:0007669"/>
    <property type="project" value="TreeGrafter"/>
</dbReference>
<dbReference type="GO" id="GO:0031177">
    <property type="term" value="F:phosphopantetheine binding"/>
    <property type="evidence" value="ECO:0007669"/>
    <property type="project" value="InterPro"/>
</dbReference>
<dbReference type="SUPFAM" id="SSF56801">
    <property type="entry name" value="Acetyl-CoA synthetase-like"/>
    <property type="match status" value="3"/>
</dbReference>
<dbReference type="SUPFAM" id="SSF47336">
    <property type="entry name" value="ACP-like"/>
    <property type="match status" value="3"/>
</dbReference>
<dbReference type="InterPro" id="IPR010071">
    <property type="entry name" value="AA_adenyl_dom"/>
</dbReference>
<dbReference type="CDD" id="cd12117">
    <property type="entry name" value="A_NRPS_Srf_like"/>
    <property type="match status" value="1"/>
</dbReference>
<protein>
    <submittedName>
        <fullName evidence="7">Non-ribosomal polypeptide synthetase</fullName>
    </submittedName>
</protein>
<dbReference type="InterPro" id="IPR042099">
    <property type="entry name" value="ANL_N_sf"/>
</dbReference>
<dbReference type="FunFam" id="3.40.50.12780:FF:000012">
    <property type="entry name" value="Non-ribosomal peptide synthetase"/>
    <property type="match status" value="1"/>
</dbReference>
<dbReference type="Gene3D" id="3.30.300.30">
    <property type="match status" value="3"/>
</dbReference>
<dbReference type="InterPro" id="IPR000873">
    <property type="entry name" value="AMP-dep_synth/lig_dom"/>
</dbReference>
<dbReference type="FunFam" id="3.30.300.30:FF:000010">
    <property type="entry name" value="Enterobactin synthetase component F"/>
    <property type="match status" value="2"/>
</dbReference>
<dbReference type="Pfam" id="PF00668">
    <property type="entry name" value="Condensation"/>
    <property type="match status" value="4"/>
</dbReference>
<dbReference type="Gene3D" id="1.10.1200.10">
    <property type="entry name" value="ACP-like"/>
    <property type="match status" value="3"/>
</dbReference>